<gene>
    <name evidence="8" type="ORF">AWC06_15715</name>
</gene>
<dbReference type="STRING" id="1260918.AWC06_15715"/>
<protein>
    <recommendedName>
        <fullName evidence="1">DNA (cytosine-5-)-methyltransferase</fullName>
        <ecNumber evidence="1">2.1.1.37</ecNumber>
    </recommendedName>
</protein>
<evidence type="ECO:0000256" key="4">
    <source>
        <dbReference type="ARBA" id="ARBA00022691"/>
    </source>
</evidence>
<keyword evidence="5" id="KW-0680">Restriction system</keyword>
<keyword evidence="4 6" id="KW-0949">S-adenosyl-L-methionine</keyword>
<evidence type="ECO:0000256" key="3">
    <source>
        <dbReference type="ARBA" id="ARBA00022679"/>
    </source>
</evidence>
<dbReference type="GO" id="GO:0032259">
    <property type="term" value="P:methylation"/>
    <property type="evidence" value="ECO:0007669"/>
    <property type="project" value="UniProtKB-KW"/>
</dbReference>
<sequence length="460" mass="50619">MPAKVHSMLPFPDGVFQVQHEVGLRIAYTAGEGKVCRVATVGDREIVDTRDLTVGDEGSDPFASWWRAYIRGPKPPPDRDSQPLRFIDLFSSVGGLSLGASEAIAALGMRGMPLLAADVDARALQVYRSNFRPRQTIAGSVRSTIDYRVSGTGDDARFAYEPTVIDERLVSLVGATDLILAGPPCQGHSSLNNRSRHDDPKNLLYLTVPATAVALGARHVVVENVPNVVSDRNGVVQTTMTLLRDNGYYVTSGTLAADQFGWPQTRKRFFLVASRDTKPIALDTLKKLFLRDARPVWWLVEDLESTPVDGSDVMNSVPELSEQNRQRIDWLFDNDEYTLPNAIRPDCHKDGTTYEATYGRMYRDQPAPTITGGFLTPGRGRFIHPTQRRVLTPHEAARLQGFPDWFSLTTKSEPPSRSELGRWIGNAVPSLLGFIATLSALGGEVKVAESDTRIAVVESS</sequence>
<evidence type="ECO:0000256" key="1">
    <source>
        <dbReference type="ARBA" id="ARBA00011975"/>
    </source>
</evidence>
<dbReference type="EC" id="2.1.1.37" evidence="1"/>
<dbReference type="InterPro" id="IPR050390">
    <property type="entry name" value="C5-Methyltransferase"/>
</dbReference>
<dbReference type="PANTHER" id="PTHR10629:SF52">
    <property type="entry name" value="DNA (CYTOSINE-5)-METHYLTRANSFERASE 1"/>
    <property type="match status" value="1"/>
</dbReference>
<comment type="similarity">
    <text evidence="6 7">Belongs to the class I-like SAM-binding methyltransferase superfamily. C5-methyltransferase family.</text>
</comment>
<dbReference type="InterPro" id="IPR001525">
    <property type="entry name" value="C5_MeTfrase"/>
</dbReference>
<evidence type="ECO:0000313" key="8">
    <source>
        <dbReference type="EMBL" id="ORV59581.1"/>
    </source>
</evidence>
<accession>A0A1X1US95</accession>
<proteinExistence type="inferred from homology"/>
<dbReference type="NCBIfam" id="TIGR00675">
    <property type="entry name" value="dcm"/>
    <property type="match status" value="1"/>
</dbReference>
<comment type="caution">
    <text evidence="8">The sequence shown here is derived from an EMBL/GenBank/DDBJ whole genome shotgun (WGS) entry which is preliminary data.</text>
</comment>
<dbReference type="GO" id="GO:0003677">
    <property type="term" value="F:DNA binding"/>
    <property type="evidence" value="ECO:0007669"/>
    <property type="project" value="TreeGrafter"/>
</dbReference>
<dbReference type="PROSITE" id="PS51679">
    <property type="entry name" value="SAM_MT_C5"/>
    <property type="match status" value="1"/>
</dbReference>
<evidence type="ECO:0000256" key="7">
    <source>
        <dbReference type="RuleBase" id="RU000416"/>
    </source>
</evidence>
<dbReference type="PRINTS" id="PR00105">
    <property type="entry name" value="C5METTRFRASE"/>
</dbReference>
<dbReference type="Gene3D" id="3.40.50.150">
    <property type="entry name" value="Vaccinia Virus protein VP39"/>
    <property type="match status" value="1"/>
</dbReference>
<dbReference type="Pfam" id="PF00145">
    <property type="entry name" value="DNA_methylase"/>
    <property type="match status" value="1"/>
</dbReference>
<dbReference type="AlphaFoldDB" id="A0A1X1US95"/>
<evidence type="ECO:0000256" key="6">
    <source>
        <dbReference type="PROSITE-ProRule" id="PRU01016"/>
    </source>
</evidence>
<evidence type="ECO:0000256" key="5">
    <source>
        <dbReference type="ARBA" id="ARBA00022747"/>
    </source>
</evidence>
<dbReference type="Proteomes" id="UP000194000">
    <property type="component" value="Unassembled WGS sequence"/>
</dbReference>
<keyword evidence="2 6" id="KW-0489">Methyltransferase</keyword>
<evidence type="ECO:0000256" key="2">
    <source>
        <dbReference type="ARBA" id="ARBA00022603"/>
    </source>
</evidence>
<feature type="active site" evidence="6">
    <location>
        <position position="185"/>
    </location>
</feature>
<reference evidence="8 9" key="1">
    <citation type="submission" date="2016-01" db="EMBL/GenBank/DDBJ databases">
        <title>The new phylogeny of the genus Mycobacterium.</title>
        <authorList>
            <person name="Tarcisio F."/>
            <person name="Conor M."/>
            <person name="Antonella G."/>
            <person name="Elisabetta G."/>
            <person name="Giulia F.S."/>
            <person name="Sara T."/>
            <person name="Anna F."/>
            <person name="Clotilde B."/>
            <person name="Roberto B."/>
            <person name="Veronica D.S."/>
            <person name="Fabio R."/>
            <person name="Monica P."/>
            <person name="Olivier J."/>
            <person name="Enrico T."/>
            <person name="Nicola S."/>
        </authorList>
    </citation>
    <scope>NUCLEOTIDE SEQUENCE [LARGE SCALE GENOMIC DNA]</scope>
    <source>
        <strain evidence="8 9">DSM 45731</strain>
    </source>
</reference>
<evidence type="ECO:0000313" key="9">
    <source>
        <dbReference type="Proteomes" id="UP000194000"/>
    </source>
</evidence>
<dbReference type="SUPFAM" id="SSF53335">
    <property type="entry name" value="S-adenosyl-L-methionine-dependent methyltransferases"/>
    <property type="match status" value="1"/>
</dbReference>
<keyword evidence="9" id="KW-1185">Reference proteome</keyword>
<dbReference type="GO" id="GO:0044027">
    <property type="term" value="P:negative regulation of gene expression via chromosomal CpG island methylation"/>
    <property type="evidence" value="ECO:0007669"/>
    <property type="project" value="TreeGrafter"/>
</dbReference>
<dbReference type="InterPro" id="IPR029063">
    <property type="entry name" value="SAM-dependent_MTases_sf"/>
</dbReference>
<keyword evidence="3 6" id="KW-0808">Transferase</keyword>
<dbReference type="PANTHER" id="PTHR10629">
    <property type="entry name" value="CYTOSINE-SPECIFIC METHYLTRANSFERASE"/>
    <property type="match status" value="1"/>
</dbReference>
<organism evidence="8 9">
    <name type="scientific">Mycobacterium fragae</name>
    <dbReference type="NCBI Taxonomy" id="1260918"/>
    <lineage>
        <taxon>Bacteria</taxon>
        <taxon>Bacillati</taxon>
        <taxon>Actinomycetota</taxon>
        <taxon>Actinomycetes</taxon>
        <taxon>Mycobacteriales</taxon>
        <taxon>Mycobacteriaceae</taxon>
        <taxon>Mycobacterium</taxon>
    </lineage>
</organism>
<dbReference type="EMBL" id="LQOW01000024">
    <property type="protein sequence ID" value="ORV59581.1"/>
    <property type="molecule type" value="Genomic_DNA"/>
</dbReference>
<name>A0A1X1US95_9MYCO</name>
<dbReference type="GO" id="GO:0003886">
    <property type="term" value="F:DNA (cytosine-5-)-methyltransferase activity"/>
    <property type="evidence" value="ECO:0007669"/>
    <property type="project" value="UniProtKB-EC"/>
</dbReference>
<dbReference type="Gene3D" id="3.90.120.10">
    <property type="entry name" value="DNA Methylase, subunit A, domain 2"/>
    <property type="match status" value="1"/>
</dbReference>
<dbReference type="GO" id="GO:0009307">
    <property type="term" value="P:DNA restriction-modification system"/>
    <property type="evidence" value="ECO:0007669"/>
    <property type="project" value="UniProtKB-KW"/>
</dbReference>